<accession>A0A939EGA4</accession>
<name>A0A939EGA4_9HYPH</name>
<dbReference type="SUPFAM" id="SSF52266">
    <property type="entry name" value="SGNH hydrolase"/>
    <property type="match status" value="1"/>
</dbReference>
<dbReference type="Pfam" id="PF04311">
    <property type="entry name" value="DUF459"/>
    <property type="match status" value="1"/>
</dbReference>
<feature type="chain" id="PRO_5037841413" evidence="2">
    <location>
        <begin position="31"/>
        <end position="450"/>
    </location>
</feature>
<sequence length="450" mass="49616">MVTARRRQRRSLKSIRLTVWAAAACAFVLACEGVPDALAQEPAQKEIVIAQSGILKGFNPFAPLQRLFGGGKRRTKKQRPSKQRSQTSRRATGTPPAFEAIPKDPNAGLILVVGDRMARGVADGLKFALAEKPQVRVETVTDDKAGFAGKSPPDWPTQVLAKIRGADVKAVVVMIGRQDLTKSFPGEPPVDFMTGEWLDVYRDKVDDLVRVVRQEKKPIVWAGLPPTNDELVNADFTQLNSIFQSTSEDRRIRFVDIWDIFLAEDGSYSSYGPDVDGKNARLRTNDRIDFTWAGYRKVAFFVERELSRLLGGYGGYAFEGVADDPNFIVLTGRTTSPEALLLGGEDDEEIDPQSTAYRFFVKGDALKPMPGRVDNRRIASLTEELAPVHVITEKPAALMGPHAFEEVDPNRPPELFERTEPVRSGGSGQRASAPVKRVYLPVDARTGAPL</sequence>
<feature type="region of interest" description="Disordered" evidence="1">
    <location>
        <begin position="406"/>
        <end position="434"/>
    </location>
</feature>
<dbReference type="Proteomes" id="UP000664096">
    <property type="component" value="Unassembled WGS sequence"/>
</dbReference>
<comment type="caution">
    <text evidence="3">The sequence shown here is derived from an EMBL/GenBank/DDBJ whole genome shotgun (WGS) entry which is preliminary data.</text>
</comment>
<proteinExistence type="predicted"/>
<evidence type="ECO:0000313" key="4">
    <source>
        <dbReference type="Proteomes" id="UP000664096"/>
    </source>
</evidence>
<dbReference type="EMBL" id="JAEKJZ010000004">
    <property type="protein sequence ID" value="MBN9672394.1"/>
    <property type="molecule type" value="Genomic_DNA"/>
</dbReference>
<evidence type="ECO:0000256" key="2">
    <source>
        <dbReference type="SAM" id="SignalP"/>
    </source>
</evidence>
<dbReference type="Gene3D" id="3.40.50.1110">
    <property type="entry name" value="SGNH hydrolase"/>
    <property type="match status" value="1"/>
</dbReference>
<feature type="signal peptide" evidence="2">
    <location>
        <begin position="1"/>
        <end position="30"/>
    </location>
</feature>
<organism evidence="3 4">
    <name type="scientific">Roseibium aggregatum</name>
    <dbReference type="NCBI Taxonomy" id="187304"/>
    <lineage>
        <taxon>Bacteria</taxon>
        <taxon>Pseudomonadati</taxon>
        <taxon>Pseudomonadota</taxon>
        <taxon>Alphaproteobacteria</taxon>
        <taxon>Hyphomicrobiales</taxon>
        <taxon>Stappiaceae</taxon>
        <taxon>Roseibium</taxon>
    </lineage>
</organism>
<dbReference type="GO" id="GO:0016788">
    <property type="term" value="F:hydrolase activity, acting on ester bonds"/>
    <property type="evidence" value="ECO:0007669"/>
    <property type="project" value="UniProtKB-ARBA"/>
</dbReference>
<evidence type="ECO:0000256" key="1">
    <source>
        <dbReference type="SAM" id="MobiDB-lite"/>
    </source>
</evidence>
<feature type="compositionally biased region" description="Basic and acidic residues" evidence="1">
    <location>
        <begin position="406"/>
        <end position="421"/>
    </location>
</feature>
<keyword evidence="2" id="KW-0732">Signal</keyword>
<dbReference type="InterPro" id="IPR007407">
    <property type="entry name" value="DUF459"/>
</dbReference>
<protein>
    <submittedName>
        <fullName evidence="3">DUF459 domain-containing protein</fullName>
    </submittedName>
</protein>
<reference evidence="3" key="1">
    <citation type="submission" date="2020-12" db="EMBL/GenBank/DDBJ databases">
        <title>Oil enriched cultivation method for isolating marine PHA-producing bacteria.</title>
        <authorList>
            <person name="Zheng W."/>
            <person name="Yu S."/>
            <person name="Huang Y."/>
        </authorList>
    </citation>
    <scope>NUCLEOTIDE SEQUENCE</scope>
    <source>
        <strain evidence="3">SY-2-12</strain>
    </source>
</reference>
<dbReference type="InterPro" id="IPR036514">
    <property type="entry name" value="SGNH_hydro_sf"/>
</dbReference>
<gene>
    <name evidence="3" type="ORF">JF539_18715</name>
</gene>
<evidence type="ECO:0000313" key="3">
    <source>
        <dbReference type="EMBL" id="MBN9672394.1"/>
    </source>
</evidence>
<dbReference type="PROSITE" id="PS51257">
    <property type="entry name" value="PROKAR_LIPOPROTEIN"/>
    <property type="match status" value="1"/>
</dbReference>
<dbReference type="AlphaFoldDB" id="A0A939EGA4"/>
<feature type="region of interest" description="Disordered" evidence="1">
    <location>
        <begin position="69"/>
        <end position="99"/>
    </location>
</feature>
<feature type="compositionally biased region" description="Basic residues" evidence="1">
    <location>
        <begin position="71"/>
        <end position="82"/>
    </location>
</feature>